<dbReference type="EMBL" id="LSRE01000003">
    <property type="protein sequence ID" value="KXP00723.1"/>
    <property type="molecule type" value="Genomic_DNA"/>
</dbReference>
<dbReference type="PANTHER" id="PTHR45527">
    <property type="entry name" value="NONRIBOSOMAL PEPTIDE SYNTHETASE"/>
    <property type="match status" value="1"/>
</dbReference>
<dbReference type="InterPro" id="IPR023213">
    <property type="entry name" value="CAT-like_dom_sf"/>
</dbReference>
<dbReference type="Proteomes" id="UP000070258">
    <property type="component" value="Unassembled WGS sequence"/>
</dbReference>
<dbReference type="GO" id="GO:0047527">
    <property type="term" value="F:2,3-dihydroxybenzoate-serine ligase activity"/>
    <property type="evidence" value="ECO:0007669"/>
    <property type="project" value="TreeGrafter"/>
</dbReference>
<dbReference type="InterPro" id="IPR045851">
    <property type="entry name" value="AMP-bd_C_sf"/>
</dbReference>
<dbReference type="InterPro" id="IPR025110">
    <property type="entry name" value="AMP-bd_C"/>
</dbReference>
<dbReference type="InterPro" id="IPR036736">
    <property type="entry name" value="ACP-like_sf"/>
</dbReference>
<dbReference type="Gene3D" id="1.10.1200.10">
    <property type="entry name" value="ACP-like"/>
    <property type="match status" value="1"/>
</dbReference>
<dbReference type="Gene3D" id="3.30.300.30">
    <property type="match status" value="1"/>
</dbReference>
<reference evidence="6 9" key="1">
    <citation type="submission" date="2016-02" db="EMBL/GenBank/DDBJ databases">
        <authorList>
            <person name="Teng J.L."/>
            <person name="Tang Y."/>
            <person name="Huang Y."/>
            <person name="Guo F."/>
            <person name="Wei W."/>
            <person name="Chen J.H."/>
            <person name="Wong S.Y."/>
            <person name="Lau S.K."/>
            <person name="Woo P.C."/>
        </authorList>
    </citation>
    <scope>NUCLEOTIDE SEQUENCE [LARGE SCALE GENOMIC DNA]</scope>
    <source>
        <strain evidence="6 9">JCM 13375</strain>
    </source>
</reference>
<evidence type="ECO:0000256" key="4">
    <source>
        <dbReference type="ARBA" id="ARBA00022598"/>
    </source>
</evidence>
<dbReference type="Pfam" id="PF07993">
    <property type="entry name" value="NAD_binding_4"/>
    <property type="match status" value="1"/>
</dbReference>
<sequence>MTDIETRLAALSPAQRRALLTKLGKAPSAGAGRSITARVREGDATPLSAVQQDMWFLEQLHPGTTMHVMSGVARLPIDVPVDVFTDCLAEVIERHPVLRTRFEDSGGEPIARIMPAERPVVAFLDGVVEERMHLAFEEDARRPFDIATGPLLRATLARTDTGDTWVQITLHHMVGDGYSTGILFAELGRLATGRLVGQLQTLPAVPFHYADAALWEEERIAAGADTDDIAYWTARLAGAPTALNLPTDRPRPARQGYRGLRTGFELTAEQAATVRTFSAEHGVTPFVTVLTAYAIVLGRCAAQDGVVVGVPVAQRSQPGTEQVIGPFLNTLALPVALGEDETTGGLLSQVNATVREGFRHRDARFDRVLSALDLTRDPSRPPLFQAILNMQEDRSDPQMQLRDLYNGCSKFDVLLNITTTPTTMSGTLDVASDLFDQESADALIDGFLAVLDALVAADARADQAISTLPLSTTPQVITAPPAQDVGTVALDEFVLAAGASADRTAIIAGGERITYADLTARVDRLAARIRERVDAPPETPIGLLLPRSAEVIVAMLATLRAGYSFVPLDPAYPAERLEFICADAGVPMLITTAEHLADVPGLDLPWFDIAADPAEAQPAAPAPRPTADPAERVAYMLYTSGSTGRPKGVRVSHRNVVTFLAAMRDEPGAAPSDTLLAVTSPSFDIAVLELLLPLVAGARVVIADTSEARDGDRLARLLDEHGVTIMQATPTTWHLLLDAGWAGTPGLRALCGGEAMPAALAGRLLSRVGELWNMYGPTETTIWSTVHRVTPEDVARGAIPIGQPIAGTGIVITDPAHAAVPAGVFGELCIAGDGVTLGYHERPELTADRFVTLPGTPGLRAYRTGDLVRRLRDGRIEFGGRIDTQVKVRGFRVELGEIESALETALPGVRAIAAVDTDGAAITAYIEGTADNLGDVHALLDGLRETLAPYMVPSSFVLVDAFPLTPNRKIDRKALVSAGGAPLALTAAGGAEFVAARTDLERDLTAIWTDLLSLDTAPGVRDDFFLLGGHSLLATKLVFRVREKLGMVVPLPVLFAGELTIERLALILENGGSVANTLVLADEVRLPDEIRPTPGAPVYSAADPRNLFVTGATGFVGSFLVAELLATSSATLHCLVRAATAEEGIERIRAAMEGYGIWDESFAGRIVAVPGDLTRERLGLSDATWVWLAGTVDGIMHCGADVNFLRPYQTLKSANVDGTVQVLALACDGPVKPVHFVSTTYVFSRFSYPQDTVFSEEDRTPIQNPEFTFGYTQSKWVGEQVVFEARSRGIPTFVYRTGRVAGHSVTGACQDSDFLWQTIRLGVTMGAAPTMDMSTDITPVDYVVQAIARLSRQQSLSGRTFHVVSDETVAVPDLVQWMADYGYAGEELPFAQWCERATDLAERTGDETAAALAPFLSATPLDKMPDATFDMSNVHEGLVGTDIVCPPIDSTLLRRYFDWFIDRGYFPGPGSVAGADQGVAS</sequence>
<dbReference type="InterPro" id="IPR001242">
    <property type="entry name" value="Condensation_dom"/>
</dbReference>
<dbReference type="Proteomes" id="UP000070409">
    <property type="component" value="Unassembled WGS sequence"/>
</dbReference>
<evidence type="ECO:0000313" key="7">
    <source>
        <dbReference type="EMBL" id="KXP08682.1"/>
    </source>
</evidence>
<dbReference type="Pfam" id="PF00501">
    <property type="entry name" value="AMP-binding"/>
    <property type="match status" value="1"/>
</dbReference>
<dbReference type="Pfam" id="PF00668">
    <property type="entry name" value="Condensation"/>
    <property type="match status" value="1"/>
</dbReference>
<dbReference type="Gene3D" id="3.40.50.980">
    <property type="match status" value="2"/>
</dbReference>
<dbReference type="Gene3D" id="2.30.38.10">
    <property type="entry name" value="Luciferase, Domain 3"/>
    <property type="match status" value="1"/>
</dbReference>
<dbReference type="InterPro" id="IPR036291">
    <property type="entry name" value="NAD(P)-bd_dom_sf"/>
</dbReference>
<dbReference type="GO" id="GO:0043041">
    <property type="term" value="P:amino acid activation for nonribosomal peptide biosynthetic process"/>
    <property type="evidence" value="ECO:0007669"/>
    <property type="project" value="TreeGrafter"/>
</dbReference>
<dbReference type="STRING" id="239498.AXK60_08390"/>
<evidence type="ECO:0000256" key="2">
    <source>
        <dbReference type="ARBA" id="ARBA00022450"/>
    </source>
</evidence>
<dbReference type="EMBL" id="LSRF01000044">
    <property type="protein sequence ID" value="KXP08682.1"/>
    <property type="molecule type" value="Genomic_DNA"/>
</dbReference>
<gene>
    <name evidence="7" type="ORF">AXK60_08390</name>
    <name evidence="6" type="ORF">AXK61_14070</name>
</gene>
<dbReference type="Pfam" id="PF13193">
    <property type="entry name" value="AMP-binding_C"/>
    <property type="match status" value="1"/>
</dbReference>
<dbReference type="InterPro" id="IPR010080">
    <property type="entry name" value="Thioester_reductase-like_dom"/>
</dbReference>
<evidence type="ECO:0000256" key="3">
    <source>
        <dbReference type="ARBA" id="ARBA00022553"/>
    </source>
</evidence>
<dbReference type="PIRSF" id="PIRSF001617">
    <property type="entry name" value="Alpha-AR"/>
    <property type="match status" value="1"/>
</dbReference>
<dbReference type="CDD" id="cd05235">
    <property type="entry name" value="SDR_e1"/>
    <property type="match status" value="1"/>
</dbReference>
<dbReference type="NCBIfam" id="TIGR01733">
    <property type="entry name" value="AA-adenyl-dom"/>
    <property type="match status" value="1"/>
</dbReference>
<dbReference type="CDD" id="cd19531">
    <property type="entry name" value="LCL_NRPS-like"/>
    <property type="match status" value="1"/>
</dbReference>
<dbReference type="OrthoDB" id="2472181at2"/>
<evidence type="ECO:0000313" key="9">
    <source>
        <dbReference type="Proteomes" id="UP000070409"/>
    </source>
</evidence>
<dbReference type="Gene3D" id="3.30.559.10">
    <property type="entry name" value="Chloramphenicol acetyltransferase-like domain"/>
    <property type="match status" value="1"/>
</dbReference>
<dbReference type="PANTHER" id="PTHR45527:SF1">
    <property type="entry name" value="FATTY ACID SYNTHASE"/>
    <property type="match status" value="1"/>
</dbReference>
<keyword evidence="4" id="KW-0436">Ligase</keyword>
<dbReference type="InterPro" id="IPR006162">
    <property type="entry name" value="Ppantetheine_attach_site"/>
</dbReference>
<dbReference type="RefSeq" id="WP_068571558.1">
    <property type="nucleotide sequence ID" value="NZ_LSRE01000003.1"/>
</dbReference>
<dbReference type="InterPro" id="IPR000873">
    <property type="entry name" value="AMP-dep_synth/lig_dom"/>
</dbReference>
<dbReference type="PROSITE" id="PS50075">
    <property type="entry name" value="CARRIER"/>
    <property type="match status" value="1"/>
</dbReference>
<evidence type="ECO:0000313" key="6">
    <source>
        <dbReference type="EMBL" id="KXP00723.1"/>
    </source>
</evidence>
<reference evidence="8" key="2">
    <citation type="submission" date="2016-02" db="EMBL/GenBank/DDBJ databases">
        <authorList>
            <person name="Wen L."/>
            <person name="He K."/>
            <person name="Yang H."/>
        </authorList>
    </citation>
    <scope>NUCLEOTIDE SEQUENCE [LARGE SCALE GENOMIC DNA]</scope>
    <source>
        <strain evidence="8">JCM 15929</strain>
    </source>
</reference>
<dbReference type="SUPFAM" id="SSF52777">
    <property type="entry name" value="CoA-dependent acyltransferases"/>
    <property type="match status" value="2"/>
</dbReference>
<feature type="domain" description="Carrier" evidence="5">
    <location>
        <begin position="995"/>
        <end position="1072"/>
    </location>
</feature>
<proteinExistence type="predicted"/>
<dbReference type="SUPFAM" id="SSF56801">
    <property type="entry name" value="Acetyl-CoA synthetase-like"/>
    <property type="match status" value="1"/>
</dbReference>
<accession>A0A138AE15</accession>
<dbReference type="SUPFAM" id="SSF51735">
    <property type="entry name" value="NAD(P)-binding Rossmann-fold domains"/>
    <property type="match status" value="1"/>
</dbReference>
<dbReference type="GO" id="GO:0008610">
    <property type="term" value="P:lipid biosynthetic process"/>
    <property type="evidence" value="ECO:0007669"/>
    <property type="project" value="UniProtKB-ARBA"/>
</dbReference>
<name>A0A138AE15_9ACTN</name>
<dbReference type="PROSITE" id="PS00012">
    <property type="entry name" value="PHOSPHOPANTETHEINE"/>
    <property type="match status" value="1"/>
</dbReference>
<dbReference type="Gene3D" id="3.40.50.720">
    <property type="entry name" value="NAD(P)-binding Rossmann-like Domain"/>
    <property type="match status" value="1"/>
</dbReference>
<dbReference type="Pfam" id="PF00550">
    <property type="entry name" value="PP-binding"/>
    <property type="match status" value="1"/>
</dbReference>
<dbReference type="GO" id="GO:0009239">
    <property type="term" value="P:enterobactin biosynthetic process"/>
    <property type="evidence" value="ECO:0007669"/>
    <property type="project" value="TreeGrafter"/>
</dbReference>
<dbReference type="PROSITE" id="PS00455">
    <property type="entry name" value="AMP_BINDING"/>
    <property type="match status" value="1"/>
</dbReference>
<evidence type="ECO:0000256" key="1">
    <source>
        <dbReference type="ARBA" id="ARBA00001957"/>
    </source>
</evidence>
<protein>
    <recommendedName>
        <fullName evidence="5">Carrier domain-containing protein</fullName>
    </recommendedName>
</protein>
<dbReference type="InterPro" id="IPR013120">
    <property type="entry name" value="FAR_NAD-bd"/>
</dbReference>
<evidence type="ECO:0000313" key="8">
    <source>
        <dbReference type="Proteomes" id="UP000070258"/>
    </source>
</evidence>
<reference evidence="7" key="3">
    <citation type="submission" date="2016-02" db="EMBL/GenBank/DDBJ databases">
        <authorList>
            <person name="Teng J.L."/>
            <person name="Yang Y."/>
            <person name="Huang Y."/>
            <person name="Guo F."/>
            <person name="Wei W."/>
            <person name="Chen J.H."/>
            <person name="Wong S.Y."/>
            <person name="Lau S.K."/>
            <person name="Woo P.C."/>
        </authorList>
    </citation>
    <scope>NUCLEOTIDE SEQUENCE</scope>
    <source>
        <strain evidence="7">JCM 15929</strain>
    </source>
</reference>
<dbReference type="InterPro" id="IPR020845">
    <property type="entry name" value="AMP-binding_CS"/>
</dbReference>
<comment type="cofactor">
    <cofactor evidence="1">
        <name>pantetheine 4'-phosphate</name>
        <dbReference type="ChEBI" id="CHEBI:47942"/>
    </cofactor>
</comment>
<dbReference type="InterPro" id="IPR009081">
    <property type="entry name" value="PP-bd_ACP"/>
</dbReference>
<keyword evidence="2" id="KW-0596">Phosphopantetheine</keyword>
<evidence type="ECO:0000259" key="5">
    <source>
        <dbReference type="PROSITE" id="PS50075"/>
    </source>
</evidence>
<dbReference type="SUPFAM" id="SSF47336">
    <property type="entry name" value="ACP-like"/>
    <property type="match status" value="1"/>
</dbReference>
<dbReference type="CDD" id="cd12116">
    <property type="entry name" value="A_NRPS_Ta1_like"/>
    <property type="match status" value="1"/>
</dbReference>
<dbReference type="GO" id="GO:0009366">
    <property type="term" value="C:enterobactin synthetase complex"/>
    <property type="evidence" value="ECO:0007669"/>
    <property type="project" value="TreeGrafter"/>
</dbReference>
<dbReference type="UniPathway" id="UPA00011"/>
<dbReference type="Gene3D" id="3.30.559.30">
    <property type="entry name" value="Nonribosomal peptide synthetase, condensation domain"/>
    <property type="match status" value="1"/>
</dbReference>
<comment type="caution">
    <text evidence="7">The sequence shown here is derived from an EMBL/GenBank/DDBJ whole genome shotgun (WGS) entry which is preliminary data.</text>
</comment>
<dbReference type="GO" id="GO:0031177">
    <property type="term" value="F:phosphopantetheine binding"/>
    <property type="evidence" value="ECO:0007669"/>
    <property type="project" value="TreeGrafter"/>
</dbReference>
<keyword evidence="9" id="KW-1185">Reference proteome</keyword>
<organism evidence="7 8">
    <name type="scientific">Tsukamurella pseudospumae</name>
    <dbReference type="NCBI Taxonomy" id="239498"/>
    <lineage>
        <taxon>Bacteria</taxon>
        <taxon>Bacillati</taxon>
        <taxon>Actinomycetota</taxon>
        <taxon>Actinomycetes</taxon>
        <taxon>Mycobacteriales</taxon>
        <taxon>Tsukamurellaceae</taxon>
        <taxon>Tsukamurella</taxon>
    </lineage>
</organism>
<dbReference type="NCBIfam" id="TIGR01746">
    <property type="entry name" value="Thioester-redct"/>
    <property type="match status" value="1"/>
</dbReference>
<dbReference type="FunFam" id="3.40.50.12780:FF:000012">
    <property type="entry name" value="Non-ribosomal peptide synthetase"/>
    <property type="match status" value="1"/>
</dbReference>
<keyword evidence="3" id="KW-0597">Phosphoprotein</keyword>
<dbReference type="InterPro" id="IPR010071">
    <property type="entry name" value="AA_adenyl_dom"/>
</dbReference>
<dbReference type="GO" id="GO:0005829">
    <property type="term" value="C:cytosol"/>
    <property type="evidence" value="ECO:0007669"/>
    <property type="project" value="TreeGrafter"/>
</dbReference>